<evidence type="ECO:0000256" key="1">
    <source>
        <dbReference type="SAM" id="MobiDB-lite"/>
    </source>
</evidence>
<feature type="compositionally biased region" description="Acidic residues" evidence="1">
    <location>
        <begin position="61"/>
        <end position="79"/>
    </location>
</feature>
<dbReference type="PANTHER" id="PTHR42085:SF1">
    <property type="entry name" value="F-BOX DOMAIN-CONTAINING PROTEIN"/>
    <property type="match status" value="1"/>
</dbReference>
<evidence type="ECO:0000313" key="2">
    <source>
        <dbReference type="EMBL" id="KAF2012346.1"/>
    </source>
</evidence>
<dbReference type="OrthoDB" id="5372935at2759"/>
<dbReference type="PANTHER" id="PTHR42085">
    <property type="entry name" value="F-BOX DOMAIN-CONTAINING PROTEIN"/>
    <property type="match status" value="1"/>
</dbReference>
<dbReference type="EMBL" id="ML978073">
    <property type="protein sequence ID" value="KAF2012346.1"/>
    <property type="molecule type" value="Genomic_DNA"/>
</dbReference>
<dbReference type="GeneID" id="54281171"/>
<name>A0A6A5XHL6_9PLEO</name>
<protein>
    <recommendedName>
        <fullName evidence="4">F-box domain-containing protein</fullName>
    </recommendedName>
</protein>
<evidence type="ECO:0000313" key="3">
    <source>
        <dbReference type="Proteomes" id="UP000799778"/>
    </source>
</evidence>
<organism evidence="2 3">
    <name type="scientific">Aaosphaeria arxii CBS 175.79</name>
    <dbReference type="NCBI Taxonomy" id="1450172"/>
    <lineage>
        <taxon>Eukaryota</taxon>
        <taxon>Fungi</taxon>
        <taxon>Dikarya</taxon>
        <taxon>Ascomycota</taxon>
        <taxon>Pezizomycotina</taxon>
        <taxon>Dothideomycetes</taxon>
        <taxon>Pleosporomycetidae</taxon>
        <taxon>Pleosporales</taxon>
        <taxon>Pleosporales incertae sedis</taxon>
        <taxon>Aaosphaeria</taxon>
    </lineage>
</organism>
<proteinExistence type="predicted"/>
<feature type="compositionally biased region" description="Basic residues" evidence="1">
    <location>
        <begin position="34"/>
        <end position="50"/>
    </location>
</feature>
<dbReference type="AlphaFoldDB" id="A0A6A5XHL6"/>
<dbReference type="Proteomes" id="UP000799778">
    <property type="component" value="Unassembled WGS sequence"/>
</dbReference>
<reference evidence="2" key="1">
    <citation type="journal article" date="2020" name="Stud. Mycol.">
        <title>101 Dothideomycetes genomes: a test case for predicting lifestyles and emergence of pathogens.</title>
        <authorList>
            <person name="Haridas S."/>
            <person name="Albert R."/>
            <person name="Binder M."/>
            <person name="Bloem J."/>
            <person name="Labutti K."/>
            <person name="Salamov A."/>
            <person name="Andreopoulos B."/>
            <person name="Baker S."/>
            <person name="Barry K."/>
            <person name="Bills G."/>
            <person name="Bluhm B."/>
            <person name="Cannon C."/>
            <person name="Castanera R."/>
            <person name="Culley D."/>
            <person name="Daum C."/>
            <person name="Ezra D."/>
            <person name="Gonzalez J."/>
            <person name="Henrissat B."/>
            <person name="Kuo A."/>
            <person name="Liang C."/>
            <person name="Lipzen A."/>
            <person name="Lutzoni F."/>
            <person name="Magnuson J."/>
            <person name="Mondo S."/>
            <person name="Nolan M."/>
            <person name="Ohm R."/>
            <person name="Pangilinan J."/>
            <person name="Park H.-J."/>
            <person name="Ramirez L."/>
            <person name="Alfaro M."/>
            <person name="Sun H."/>
            <person name="Tritt A."/>
            <person name="Yoshinaga Y."/>
            <person name="Zwiers L.-H."/>
            <person name="Turgeon B."/>
            <person name="Goodwin S."/>
            <person name="Spatafora J."/>
            <person name="Crous P."/>
            <person name="Grigoriev I."/>
        </authorList>
    </citation>
    <scope>NUCLEOTIDE SEQUENCE</scope>
    <source>
        <strain evidence="2">CBS 175.79</strain>
    </source>
</reference>
<evidence type="ECO:0008006" key="4">
    <source>
        <dbReference type="Google" id="ProtNLM"/>
    </source>
</evidence>
<dbReference type="RefSeq" id="XP_033380685.1">
    <property type="nucleotide sequence ID" value="XM_033523774.1"/>
</dbReference>
<accession>A0A6A5XHL6</accession>
<dbReference type="InterPro" id="IPR038883">
    <property type="entry name" value="AN11006-like"/>
</dbReference>
<keyword evidence="3" id="KW-1185">Reference proteome</keyword>
<feature type="compositionally biased region" description="Basic residues" evidence="1">
    <location>
        <begin position="84"/>
        <end position="93"/>
    </location>
</feature>
<feature type="region of interest" description="Disordered" evidence="1">
    <location>
        <begin position="1"/>
        <end position="119"/>
    </location>
</feature>
<gene>
    <name evidence="2" type="ORF">BU24DRAFT_353309</name>
</gene>
<sequence length="394" mass="45177">MVRARAYAAASQPRPNLQSRDSSPELGSPSRVTRVNKRTGRPIRKSAGRSHRMDGYIDSSLIEEEEPDLMEYPSEDEEGEKPKTARGRKRKRVPSPTPPPTEPFSYFEAPDEETDDESNRVIRRPSNATGPVVLQFNIPLGFHGPLLVKLNGDLLREPRAFDLPAPPLQTEAEMLPPSTNDSGAKSFDKIPPEIRNKIYQLLFKADNDLDIASPSNFCRSGQFLRTCKLIHSEGCSVLYGENTFALSRNRASRSPFWNPIPKEIGYQDVRQFLKVIGPANLAYLRDIKITLEDAAPSLTPYLTHENRRYINDPHLIDCFRILRQAKLRKVKLTFLGRRHLLKTDNKFLGYLERIKADLVTTEPPNRWYFQKIMPSTFDEIQELMTRKRKLYLDE</sequence>